<dbReference type="eggNOG" id="ENOG5030UUD">
    <property type="taxonomic scope" value="Bacteria"/>
</dbReference>
<evidence type="ECO:0000313" key="2">
    <source>
        <dbReference type="Proteomes" id="UP000003781"/>
    </source>
</evidence>
<gene>
    <name evidence="1" type="ORF">CY0110_16757</name>
</gene>
<reference evidence="1 2" key="1">
    <citation type="submission" date="2007-03" db="EMBL/GenBank/DDBJ databases">
        <authorList>
            <person name="Stal L."/>
            <person name="Ferriera S."/>
            <person name="Johnson J."/>
            <person name="Kravitz S."/>
            <person name="Beeson K."/>
            <person name="Sutton G."/>
            <person name="Rogers Y.-H."/>
            <person name="Friedman R."/>
            <person name="Frazier M."/>
            <person name="Venter J.C."/>
        </authorList>
    </citation>
    <scope>NUCLEOTIDE SEQUENCE [LARGE SCALE GENOMIC DNA]</scope>
    <source>
        <strain evidence="1 2">CCY0110</strain>
    </source>
</reference>
<dbReference type="EMBL" id="AAXW01000002">
    <property type="protein sequence ID" value="EAZ93465.1"/>
    <property type="molecule type" value="Genomic_DNA"/>
</dbReference>
<keyword evidence="2" id="KW-1185">Reference proteome</keyword>
<sequence length="114" mass="13450">MAFCSWVLWLKSKGEKTNPEILSETLIQALKSDRGWIPYDYQKDFLEQNLDLLESPQVFLWKVAEQQLGESLRNRAIADISEEGKIIFHPNITLTDEEKEKIEEFKVYINQLYL</sequence>
<accession>A3II33</accession>
<proteinExistence type="predicted"/>
<comment type="caution">
    <text evidence="1">The sequence shown here is derived from an EMBL/GenBank/DDBJ whole genome shotgun (WGS) entry which is preliminary data.</text>
</comment>
<organism evidence="1 2">
    <name type="scientific">Crocosphaera chwakensis CCY0110</name>
    <dbReference type="NCBI Taxonomy" id="391612"/>
    <lineage>
        <taxon>Bacteria</taxon>
        <taxon>Bacillati</taxon>
        <taxon>Cyanobacteriota</taxon>
        <taxon>Cyanophyceae</taxon>
        <taxon>Oscillatoriophycideae</taxon>
        <taxon>Chroococcales</taxon>
        <taxon>Aphanothecaceae</taxon>
        <taxon>Crocosphaera</taxon>
        <taxon>Crocosphaera chwakensis</taxon>
    </lineage>
</organism>
<dbReference type="Proteomes" id="UP000003781">
    <property type="component" value="Unassembled WGS sequence"/>
</dbReference>
<dbReference type="AlphaFoldDB" id="A3II33"/>
<evidence type="ECO:0000313" key="1">
    <source>
        <dbReference type="EMBL" id="EAZ93465.1"/>
    </source>
</evidence>
<name>A3II33_9CHRO</name>
<protein>
    <submittedName>
        <fullName evidence="1">Uncharacterized protein</fullName>
    </submittedName>
</protein>